<dbReference type="GO" id="GO:0044718">
    <property type="term" value="P:siderophore transmembrane transport"/>
    <property type="evidence" value="ECO:0007669"/>
    <property type="project" value="TreeGrafter"/>
</dbReference>
<dbReference type="Gene3D" id="2.40.170.20">
    <property type="entry name" value="TonB-dependent receptor, beta-barrel domain"/>
    <property type="match status" value="1"/>
</dbReference>
<dbReference type="PANTHER" id="PTHR30069">
    <property type="entry name" value="TONB-DEPENDENT OUTER MEMBRANE RECEPTOR"/>
    <property type="match status" value="1"/>
</dbReference>
<keyword evidence="2 8" id="KW-0813">Transport</keyword>
<comment type="similarity">
    <text evidence="8">Belongs to the TonB-dependent receptor family.</text>
</comment>
<evidence type="ECO:0000313" key="11">
    <source>
        <dbReference type="Proteomes" id="UP000198901"/>
    </source>
</evidence>
<evidence type="ECO:0000313" key="10">
    <source>
        <dbReference type="EMBL" id="SDM71444.1"/>
    </source>
</evidence>
<dbReference type="FunFam" id="2.170.130.10:FF:000003">
    <property type="entry name" value="SusC/RagA family TonB-linked outer membrane protein"/>
    <property type="match status" value="1"/>
</dbReference>
<dbReference type="InterPro" id="IPR023996">
    <property type="entry name" value="TonB-dep_OMP_SusC/RagA"/>
</dbReference>
<sequence length="1175" mass="130156">MQKFVYSNKLLYDVMKVSLVQFFMAVVFVGVSHAHESSGQDFLAHRVTIAVKNQDLESVLDRISKIANVRFLYSHEMVSAERKVSLRLKNTTVGTALEELLHPLNLTYQVIGEQIILKRLSAKNVNTSSMPAEASSDEAATTSFNVAPADVSVTGTVTDEEGNALTGVSVLVQGTSQGTTTDASGKYKISVPNGNSVLVFSYVGFLKQEITVGTRTTIDVKLQNDIKALSEVVVVGYGEQKKETVTGSVVSVKGSDLVKSPSVNLSNSLAGRMPGVIATQGGGEPGYDGSTIRIRGVNTLGNTGALVVIDGIPARNGGFDRLNPADIESVSVLKDAAASIYGSRAANGVILITTKRGKTGKPELSYSFNQGFAQPTVVPKLANATQYAEMRNELEVFNLPTAEWKGATDAFKSTGSYTRPDGSVKAAPFGPTDFQKFADGSDPWFHPNTDWYKSALKTWSPQVRHTLQLSGGNENVKYMTSLGYQNQDAYYKNAATGYKQYDLRINVDAKVNEYVNVKVGALAREEFRFFPTQSAGAIFRMLMRGLPTSPAYWPNGKPGPDIENGQNPVVITTNQTGYNRDYRDYLQTNGSVEIKIPGVKGLKLTGTAAVDKYIQRTKQWQTPWFLYTWQGKYEADGKTPLLVKGQRGPAEPNLNQYDESKLNILLGSLLSYDRTFKDHTVTFLAGINKETVKDDYFSAYRRFFISSAIDQMFAGGDAQKDNGGGAYNQGRLSYFGRMAYNYKEKYLAEFLWRYDGSYNFPANKRFGFFPGIMAGWVISEENFFKNGVPAINYLKLRGSYGQMGNDQIFYNGSLQEYQYLSTFGFNTYIINGQPVKTLRESRVPNTNITWEVANNLDVGLEGQLLNGKLNFEFDYFNNKRTNILWPQNASVPQTTGMTLPAVNIGILRNQGFEFKVGYAGNAGDFKYNVSVNGGYAKNKIVFWDEAPGAPSYQRTTGKQYGAYLFYQYDGVFKDQADIDANKLDYTAITKTLRPGDMKYKDYNGDGKITPDDQFRGDKTSTPTLQGGINGSLQYKGFDMTILFQYATGAQSYVSTGESGSIGNYLLDVYKHRWTVNNPSSVDPRIADRSNQYYSNGNTYWLRSTDYIRLKNLEVGYTIPQTLTRKVGVNSLRVYVNGLNLLTFDKLKVYDPESSSTTGQYYPQSRIINTGLSLTF</sequence>
<keyword evidence="5" id="KW-0732">Signal</keyword>
<dbReference type="NCBIfam" id="TIGR04057">
    <property type="entry name" value="SusC_RagA_signa"/>
    <property type="match status" value="1"/>
</dbReference>
<dbReference type="PANTHER" id="PTHR30069:SF29">
    <property type="entry name" value="HEMOGLOBIN AND HEMOGLOBIN-HAPTOGLOBIN-BINDING PROTEIN 1-RELATED"/>
    <property type="match status" value="1"/>
</dbReference>
<evidence type="ECO:0000256" key="4">
    <source>
        <dbReference type="ARBA" id="ARBA00022692"/>
    </source>
</evidence>
<dbReference type="PROSITE" id="PS52016">
    <property type="entry name" value="TONB_DEPENDENT_REC_3"/>
    <property type="match status" value="1"/>
</dbReference>
<name>A0A1G9VGV7_9BACT</name>
<dbReference type="Pfam" id="PF07660">
    <property type="entry name" value="STN"/>
    <property type="match status" value="1"/>
</dbReference>
<dbReference type="Gene3D" id="3.55.50.30">
    <property type="match status" value="1"/>
</dbReference>
<evidence type="ECO:0000256" key="2">
    <source>
        <dbReference type="ARBA" id="ARBA00022448"/>
    </source>
</evidence>
<keyword evidence="3 8" id="KW-1134">Transmembrane beta strand</keyword>
<dbReference type="Gene3D" id="2.60.40.1120">
    <property type="entry name" value="Carboxypeptidase-like, regulatory domain"/>
    <property type="match status" value="1"/>
</dbReference>
<evidence type="ECO:0000256" key="7">
    <source>
        <dbReference type="ARBA" id="ARBA00023237"/>
    </source>
</evidence>
<dbReference type="EMBL" id="FNGS01000008">
    <property type="protein sequence ID" value="SDM71444.1"/>
    <property type="molecule type" value="Genomic_DNA"/>
</dbReference>
<dbReference type="RefSeq" id="WP_245689974.1">
    <property type="nucleotide sequence ID" value="NZ_FNGS01000008.1"/>
</dbReference>
<dbReference type="SUPFAM" id="SSF56935">
    <property type="entry name" value="Porins"/>
    <property type="match status" value="1"/>
</dbReference>
<dbReference type="SUPFAM" id="SSF49464">
    <property type="entry name" value="Carboxypeptidase regulatory domain-like"/>
    <property type="match status" value="1"/>
</dbReference>
<protein>
    <submittedName>
        <fullName evidence="10">TonB-linked outer membrane protein, SusC/RagA family</fullName>
    </submittedName>
</protein>
<evidence type="ECO:0000256" key="3">
    <source>
        <dbReference type="ARBA" id="ARBA00022452"/>
    </source>
</evidence>
<comment type="subcellular location">
    <subcellularLocation>
        <location evidence="1 8">Cell outer membrane</location>
        <topology evidence="1 8">Multi-pass membrane protein</topology>
    </subcellularLocation>
</comment>
<dbReference type="InterPro" id="IPR039426">
    <property type="entry name" value="TonB-dep_rcpt-like"/>
</dbReference>
<dbReference type="InterPro" id="IPR036942">
    <property type="entry name" value="Beta-barrel_TonB_sf"/>
</dbReference>
<dbReference type="InterPro" id="IPR012910">
    <property type="entry name" value="Plug_dom"/>
</dbReference>
<evidence type="ECO:0000256" key="6">
    <source>
        <dbReference type="ARBA" id="ARBA00023136"/>
    </source>
</evidence>
<keyword evidence="7 8" id="KW-0998">Cell outer membrane</keyword>
<dbReference type="GO" id="GO:0015344">
    <property type="term" value="F:siderophore uptake transmembrane transporter activity"/>
    <property type="evidence" value="ECO:0007669"/>
    <property type="project" value="TreeGrafter"/>
</dbReference>
<proteinExistence type="inferred from homology"/>
<keyword evidence="6 8" id="KW-0472">Membrane</keyword>
<dbReference type="GO" id="GO:0009279">
    <property type="term" value="C:cell outer membrane"/>
    <property type="evidence" value="ECO:0007669"/>
    <property type="project" value="UniProtKB-SubCell"/>
</dbReference>
<evidence type="ECO:0000256" key="8">
    <source>
        <dbReference type="PROSITE-ProRule" id="PRU01360"/>
    </source>
</evidence>
<dbReference type="Gene3D" id="2.170.130.10">
    <property type="entry name" value="TonB-dependent receptor, plug domain"/>
    <property type="match status" value="1"/>
</dbReference>
<evidence type="ECO:0000259" key="9">
    <source>
        <dbReference type="SMART" id="SM00965"/>
    </source>
</evidence>
<dbReference type="InterPro" id="IPR008969">
    <property type="entry name" value="CarboxyPept-like_regulatory"/>
</dbReference>
<dbReference type="NCBIfam" id="TIGR04056">
    <property type="entry name" value="OMP_RagA_SusC"/>
    <property type="match status" value="1"/>
</dbReference>
<dbReference type="InterPro" id="IPR037066">
    <property type="entry name" value="Plug_dom_sf"/>
</dbReference>
<feature type="domain" description="Secretin/TonB short N-terminal" evidence="9">
    <location>
        <begin position="69"/>
        <end position="120"/>
    </location>
</feature>
<gene>
    <name evidence="10" type="ORF">SAMN04488090_4108</name>
</gene>
<dbReference type="InterPro" id="IPR011662">
    <property type="entry name" value="Secretin/TonB_short_N"/>
</dbReference>
<evidence type="ECO:0000256" key="5">
    <source>
        <dbReference type="ARBA" id="ARBA00022729"/>
    </source>
</evidence>
<dbReference type="InterPro" id="IPR023997">
    <property type="entry name" value="TonB-dep_OMP_SusC/RagA_CS"/>
</dbReference>
<dbReference type="STRING" id="563176.SAMN04488090_4108"/>
<keyword evidence="11" id="KW-1185">Reference proteome</keyword>
<evidence type="ECO:0000256" key="1">
    <source>
        <dbReference type="ARBA" id="ARBA00004571"/>
    </source>
</evidence>
<dbReference type="Proteomes" id="UP000198901">
    <property type="component" value="Unassembled WGS sequence"/>
</dbReference>
<dbReference type="AlphaFoldDB" id="A0A1G9VGV7"/>
<dbReference type="Pfam" id="PF07715">
    <property type="entry name" value="Plug"/>
    <property type="match status" value="1"/>
</dbReference>
<organism evidence="10 11">
    <name type="scientific">Siphonobacter aquaeclarae</name>
    <dbReference type="NCBI Taxonomy" id="563176"/>
    <lineage>
        <taxon>Bacteria</taxon>
        <taxon>Pseudomonadati</taxon>
        <taxon>Bacteroidota</taxon>
        <taxon>Cytophagia</taxon>
        <taxon>Cytophagales</taxon>
        <taxon>Cytophagaceae</taxon>
        <taxon>Siphonobacter</taxon>
    </lineage>
</organism>
<accession>A0A1G9VGV7</accession>
<dbReference type="Pfam" id="PF13715">
    <property type="entry name" value="CarbopepD_reg_2"/>
    <property type="match status" value="1"/>
</dbReference>
<keyword evidence="4 8" id="KW-0812">Transmembrane</keyword>
<dbReference type="SMART" id="SM00965">
    <property type="entry name" value="STN"/>
    <property type="match status" value="1"/>
</dbReference>
<reference evidence="10 11" key="1">
    <citation type="submission" date="2016-10" db="EMBL/GenBank/DDBJ databases">
        <authorList>
            <person name="de Groot N.N."/>
        </authorList>
    </citation>
    <scope>NUCLEOTIDE SEQUENCE [LARGE SCALE GENOMIC DNA]</scope>
    <source>
        <strain evidence="10 11">DSM 21668</strain>
    </source>
</reference>